<evidence type="ECO:0000313" key="2">
    <source>
        <dbReference type="Proteomes" id="UP001652625"/>
    </source>
</evidence>
<proteinExistence type="predicted"/>
<dbReference type="InterPro" id="IPR043502">
    <property type="entry name" value="DNA/RNA_pol_sf"/>
</dbReference>
<sequence length="626" mass="71848">MVYRNLFSSNSDTTIVGYQLHRMDRIGREDNVVIYIKNSIVAEETNVAQLNSPEIEQIWCVIKIGKDIILIGCIYRPHNFNDDYFVCVLATTLAAKTVLQKLGCSSRLLYGCSILKKRFTDPLKKELVTFLTYRQHRNFSLSSTLDLIVSDKPDRFINITRADHLGDTPGGQVHCMIHGLFALTGHNTTTTPKKKQFIWSKADYNSLSTCIAFIDWIKKLNGSSVHKNYQILVKNYNEVVIKFIPTTTSSFYNNQPLWITPEVLETIRKKEKLWGKYISAGRETHEALRAKYKLSCKLVKKTINKAVIDHEEKLVKDSKSFPKNVHAYVRSKQEIKGSLCSIEEDNGTITTDINIICSTLNNYFQSVFETEPNGTMPTFHDRTQATCKINENWFTIADVQNHLSNLKKTKAIGVDGIHSRVLRNCAAAFAIPLNYIFRQSLFSGSVPDLWKKSNITLFFKNGSKLKAHNYRPVSLTSITRKVMERIVHKNIMAHCVENNLISKHQHGFLRKKGCLTHLLEARNILTEAIHQGYSTDIIYTNFAKAFDKVPHKRLLHKLKAYDIHNKLLLWIEMWLKDRKQCVVLGEHVSEWKNVLGILISNDLKVRAQVESIHSQLHVRKAQKCFP</sequence>
<dbReference type="GeneID" id="136076143"/>
<gene>
    <name evidence="3" type="primary">LOC136076143</name>
</gene>
<dbReference type="RefSeq" id="XP_065645685.1">
    <property type="nucleotide sequence ID" value="XM_065789613.1"/>
</dbReference>
<dbReference type="Pfam" id="PF00078">
    <property type="entry name" value="RVT_1"/>
    <property type="match status" value="1"/>
</dbReference>
<dbReference type="PANTHER" id="PTHR33395:SF22">
    <property type="entry name" value="REVERSE TRANSCRIPTASE DOMAIN-CONTAINING PROTEIN"/>
    <property type="match status" value="1"/>
</dbReference>
<dbReference type="Proteomes" id="UP001652625">
    <property type="component" value="Chromosome 02"/>
</dbReference>
<dbReference type="InterPro" id="IPR000477">
    <property type="entry name" value="RT_dom"/>
</dbReference>
<reference evidence="2" key="1">
    <citation type="submission" date="2025-05" db="UniProtKB">
        <authorList>
            <consortium name="RefSeq"/>
        </authorList>
    </citation>
    <scope>NUCLEOTIDE SEQUENCE [LARGE SCALE GENOMIC DNA]</scope>
</reference>
<name>A0ABM4B9V5_HYDVU</name>
<protein>
    <submittedName>
        <fullName evidence="3">Uncharacterized protein LOC136076143</fullName>
    </submittedName>
</protein>
<dbReference type="SUPFAM" id="SSF56672">
    <property type="entry name" value="DNA/RNA polymerases"/>
    <property type="match status" value="1"/>
</dbReference>
<keyword evidence="2" id="KW-1185">Reference proteome</keyword>
<reference evidence="3" key="2">
    <citation type="submission" date="2025-08" db="UniProtKB">
        <authorList>
            <consortium name="RefSeq"/>
        </authorList>
    </citation>
    <scope>IDENTIFICATION</scope>
</reference>
<evidence type="ECO:0000313" key="3">
    <source>
        <dbReference type="RefSeq" id="XP_065645685.1"/>
    </source>
</evidence>
<organism evidence="2 3">
    <name type="scientific">Hydra vulgaris</name>
    <name type="common">Hydra</name>
    <name type="synonym">Hydra attenuata</name>
    <dbReference type="NCBI Taxonomy" id="6087"/>
    <lineage>
        <taxon>Eukaryota</taxon>
        <taxon>Metazoa</taxon>
        <taxon>Cnidaria</taxon>
        <taxon>Hydrozoa</taxon>
        <taxon>Hydroidolina</taxon>
        <taxon>Anthoathecata</taxon>
        <taxon>Aplanulata</taxon>
        <taxon>Hydridae</taxon>
        <taxon>Hydra</taxon>
    </lineage>
</organism>
<evidence type="ECO:0000259" key="1">
    <source>
        <dbReference type="Pfam" id="PF00078"/>
    </source>
</evidence>
<dbReference type="PANTHER" id="PTHR33395">
    <property type="entry name" value="TRANSCRIPTASE, PUTATIVE-RELATED-RELATED"/>
    <property type="match status" value="1"/>
</dbReference>
<feature type="domain" description="Reverse transcriptase" evidence="1">
    <location>
        <begin position="467"/>
        <end position="582"/>
    </location>
</feature>
<accession>A0ABM4B9V5</accession>